<evidence type="ECO:0000313" key="2">
    <source>
        <dbReference type="EMBL" id="KAJ1200939.1"/>
    </source>
</evidence>
<feature type="region of interest" description="Disordered" evidence="1">
    <location>
        <begin position="1"/>
        <end position="98"/>
    </location>
</feature>
<feature type="compositionally biased region" description="Basic and acidic residues" evidence="1">
    <location>
        <begin position="48"/>
        <end position="66"/>
    </location>
</feature>
<organism evidence="2 3">
    <name type="scientific">Pleurodeles waltl</name>
    <name type="common">Iberian ribbed newt</name>
    <dbReference type="NCBI Taxonomy" id="8319"/>
    <lineage>
        <taxon>Eukaryota</taxon>
        <taxon>Metazoa</taxon>
        <taxon>Chordata</taxon>
        <taxon>Craniata</taxon>
        <taxon>Vertebrata</taxon>
        <taxon>Euteleostomi</taxon>
        <taxon>Amphibia</taxon>
        <taxon>Batrachia</taxon>
        <taxon>Caudata</taxon>
        <taxon>Salamandroidea</taxon>
        <taxon>Salamandridae</taxon>
        <taxon>Pleurodelinae</taxon>
        <taxon>Pleurodeles</taxon>
    </lineage>
</organism>
<accession>A0AAV7VJV0</accession>
<gene>
    <name evidence="2" type="ORF">NDU88_004760</name>
</gene>
<reference evidence="2" key="1">
    <citation type="journal article" date="2022" name="bioRxiv">
        <title>Sequencing and chromosome-scale assembly of the giantPleurodeles waltlgenome.</title>
        <authorList>
            <person name="Brown T."/>
            <person name="Elewa A."/>
            <person name="Iarovenko S."/>
            <person name="Subramanian E."/>
            <person name="Araus A.J."/>
            <person name="Petzold A."/>
            <person name="Susuki M."/>
            <person name="Suzuki K.-i.T."/>
            <person name="Hayashi T."/>
            <person name="Toyoda A."/>
            <person name="Oliveira C."/>
            <person name="Osipova E."/>
            <person name="Leigh N.D."/>
            <person name="Simon A."/>
            <person name="Yun M.H."/>
        </authorList>
    </citation>
    <scope>NUCLEOTIDE SEQUENCE</scope>
    <source>
        <strain evidence="2">20211129_DDA</strain>
        <tissue evidence="2">Liver</tissue>
    </source>
</reference>
<dbReference type="EMBL" id="JANPWB010000003">
    <property type="protein sequence ID" value="KAJ1200939.1"/>
    <property type="molecule type" value="Genomic_DNA"/>
</dbReference>
<keyword evidence="3" id="KW-1185">Reference proteome</keyword>
<evidence type="ECO:0000256" key="1">
    <source>
        <dbReference type="SAM" id="MobiDB-lite"/>
    </source>
</evidence>
<feature type="compositionally biased region" description="Basic and acidic residues" evidence="1">
    <location>
        <begin position="21"/>
        <end position="39"/>
    </location>
</feature>
<name>A0AAV7VJV0_PLEWA</name>
<feature type="compositionally biased region" description="Basic and acidic residues" evidence="1">
    <location>
        <begin position="82"/>
        <end position="91"/>
    </location>
</feature>
<dbReference type="AlphaFoldDB" id="A0AAV7VJV0"/>
<dbReference type="Proteomes" id="UP001066276">
    <property type="component" value="Chromosome 2_1"/>
</dbReference>
<proteinExistence type="predicted"/>
<comment type="caution">
    <text evidence="2">The sequence shown here is derived from an EMBL/GenBank/DDBJ whole genome shotgun (WGS) entry which is preliminary data.</text>
</comment>
<sequence>MESCPGGTAGRTAEQEGTSDPDIRVTRTEISGGEKREWRAMPGAEGGTESRENDEREDSNDGRRSPETGGQLGTDPKSPTETLRRNEEHRHLPGGAWHTQVRSYLKLKLLPEWMRGGRKLEETEEGLGVGD</sequence>
<evidence type="ECO:0000313" key="3">
    <source>
        <dbReference type="Proteomes" id="UP001066276"/>
    </source>
</evidence>
<protein>
    <submittedName>
        <fullName evidence="2">Uncharacterized protein</fullName>
    </submittedName>
</protein>